<reference evidence="3" key="1">
    <citation type="submission" date="2022-11" db="UniProtKB">
        <authorList>
            <consortium name="WormBaseParasite"/>
        </authorList>
    </citation>
    <scope>IDENTIFICATION</scope>
</reference>
<sequence>MIRVKVLLLFQAVVVVISLSEKNGKCSIQGCGTNLCGKLMASNAKRHLSTCHSDLPIFNISAHRLSNWYASTTSMPLLHVENEYLKALLSLIPGFKPPGSTALRRRIGIGTEFAQVMSRVYESVQASSGIFSISADIATTKGLRQSFIGIAVHYWCDDCSTFKVADLVEMEGMHSRTTFKATGYTSAGAS</sequence>
<organism evidence="2 3">
    <name type="scientific">Ditylenchus dipsaci</name>
    <dbReference type="NCBI Taxonomy" id="166011"/>
    <lineage>
        <taxon>Eukaryota</taxon>
        <taxon>Metazoa</taxon>
        <taxon>Ecdysozoa</taxon>
        <taxon>Nematoda</taxon>
        <taxon>Chromadorea</taxon>
        <taxon>Rhabditida</taxon>
        <taxon>Tylenchina</taxon>
        <taxon>Tylenchomorpha</taxon>
        <taxon>Sphaerularioidea</taxon>
        <taxon>Anguinidae</taxon>
        <taxon>Anguininae</taxon>
        <taxon>Ditylenchus</taxon>
    </lineage>
</organism>
<evidence type="ECO:0000313" key="2">
    <source>
        <dbReference type="Proteomes" id="UP000887574"/>
    </source>
</evidence>
<dbReference type="Proteomes" id="UP000887574">
    <property type="component" value="Unplaced"/>
</dbReference>
<dbReference type="AlphaFoldDB" id="A0A915E854"/>
<name>A0A915E854_9BILA</name>
<feature type="signal peptide" evidence="1">
    <location>
        <begin position="1"/>
        <end position="18"/>
    </location>
</feature>
<protein>
    <submittedName>
        <fullName evidence="3">Lysozyme</fullName>
    </submittedName>
</protein>
<proteinExistence type="predicted"/>
<evidence type="ECO:0000256" key="1">
    <source>
        <dbReference type="SAM" id="SignalP"/>
    </source>
</evidence>
<dbReference type="WBParaSite" id="jg26747">
    <property type="protein sequence ID" value="jg26747"/>
    <property type="gene ID" value="jg26747"/>
</dbReference>
<evidence type="ECO:0000313" key="3">
    <source>
        <dbReference type="WBParaSite" id="jg26747"/>
    </source>
</evidence>
<keyword evidence="2" id="KW-1185">Reference proteome</keyword>
<accession>A0A915E854</accession>
<keyword evidence="1" id="KW-0732">Signal</keyword>
<feature type="chain" id="PRO_5038011744" evidence="1">
    <location>
        <begin position="19"/>
        <end position="190"/>
    </location>
</feature>